<evidence type="ECO:0000256" key="2">
    <source>
        <dbReference type="SAM" id="SignalP"/>
    </source>
</evidence>
<dbReference type="PROSITE" id="PS51272">
    <property type="entry name" value="SLH"/>
    <property type="match status" value="3"/>
</dbReference>
<reference evidence="4 5" key="1">
    <citation type="submission" date="2023-03" db="EMBL/GenBank/DDBJ databases">
        <title>Bacillus Genome Sequencing.</title>
        <authorList>
            <person name="Dunlap C."/>
        </authorList>
    </citation>
    <scope>NUCLEOTIDE SEQUENCE [LARGE SCALE GENOMIC DNA]</scope>
    <source>
        <strain evidence="4 5">B-59205</strain>
    </source>
</reference>
<feature type="region of interest" description="Disordered" evidence="1">
    <location>
        <begin position="510"/>
        <end position="536"/>
    </location>
</feature>
<comment type="caution">
    <text evidence="4">The sequence shown here is derived from an EMBL/GenBank/DDBJ whole genome shotgun (WGS) entry which is preliminary data.</text>
</comment>
<gene>
    <name evidence="4" type="ORF">P9B03_13740</name>
</gene>
<dbReference type="EMBL" id="JARSFG010000018">
    <property type="protein sequence ID" value="MEC1179556.1"/>
    <property type="molecule type" value="Genomic_DNA"/>
</dbReference>
<dbReference type="InterPro" id="IPR001119">
    <property type="entry name" value="SLH_dom"/>
</dbReference>
<organism evidence="4 5">
    <name type="scientific">Metasolibacillus meyeri</name>
    <dbReference type="NCBI Taxonomy" id="1071052"/>
    <lineage>
        <taxon>Bacteria</taxon>
        <taxon>Bacillati</taxon>
        <taxon>Bacillota</taxon>
        <taxon>Bacilli</taxon>
        <taxon>Bacillales</taxon>
        <taxon>Caryophanaceae</taxon>
        <taxon>Metasolibacillus</taxon>
    </lineage>
</organism>
<feature type="domain" description="SLH" evidence="3">
    <location>
        <begin position="31"/>
        <end position="94"/>
    </location>
</feature>
<feature type="chain" id="PRO_5043600520" evidence="2">
    <location>
        <begin position="26"/>
        <end position="1459"/>
    </location>
</feature>
<sequence length="1459" mass="161040">MKNNYKKLSKAAVATVLASSGILVALPPAANAYVFKDLNPNADYYKPVLDLVNRGVISGYSDGTFRPSEAVTRGEAAKIMALAMGLNVTRQKNPGFTDVQQSHPYYAYIAAIANEGIIDGFGDKTFKPNELITRGQIAKALTLGFQLEVATKMNHNFKDVTSQNANEAYIQTLYNLHIAKGTTANTFEPFGTVTRAQLATFIWRVEKADKGNPSYNVGDIRGDIIYINGVQYTIGSSLKSFINEGNAAALKGAVIDGTFNGKTLTGIRELTLNASGTATRLVALDGGGANFNGELTINGTYLRVKNMKLNGRTTIAEVPRKSLADYTQRIQGLNVASISGVGFIDWSQPNVPDNDGYLNPKDNEVLKPVPDKNARPNTRYSARMSKVDGYVDFEDTYVSNLFIERNNTFVSADYTLSRVTIARDVEQAEIYADMTTMYIETERNLVLYGVHNIETVYKNNYKSVYFNTDSFIDFLYVDNSSGWIDLGEHVYIDRVILPKDKKPNQIFDDFENDNDKIGNITDPDGKPVDREEEDKDIPDETRPIVVDLDVLGEGTSATATFTSNEDGTYYWLERKASERPPTIREVLQANQEKRGTVKANTPTSFAINNLEEETDYILYLVVVDDAGNVSEKAEAEFSTTDGTPPRVLNLRAEPMHGGQRAKFFFTPSEPGDYYYFIRRATTAADPTTADIIANPTGTGRATSRDAIEQIIGGLEANIDYEIYVVMRDRSSNISENPPAKTTVTTSAIDNIHPYVSNPELVRHSDNQFYLYVNERLDPETANNIENYDLSGSVIINIDGQQTIKPSAVEYQENGNRPRVLLTIPSQTGFVNGDTLRVTVLPGVKDLAGLDFENVRTLPPNSDVPPRNYATYTHTDTVEPVITRVEITKNAGSDLAKVDYHANKAGLTYYLIMPNTTDLGALGIDEQDFYNEFIEKPSGKFDTTTSDSGKIYIGGLKAAKPTEVGIQDFNIDLSSLTLDPFTTYDLFMVLRDRSGKLSKIVRKEIIADTKPPLIYPDSIKVTPIGGENVAANRRDREATLSFHSLEAGTVYYKAIEKWVVDDPITGTMKLNPLIYDASGNLKPIEGTTNSNRTNAEREAAFRAIGGVANERMGNGDNNLTIRNLTPHQEYVLYMGVKDTHGNFTVYSMNDANPPSDLNQPNGTWIRQEFYSDGTKPKIEDHLIYRNTDGTFTITFSEAIMRQKYTGNTSGVSKEDLNKSLIPATGTFDLSTIFDITNEAGNPITSEYEFVSYTVGTSTSNQSRLVFKPSASGTMDKTITIKMKDMPAAYDYQGQNAFDLEDFGQYIYPGTVENTIMGASVTGTNIGLPGVEASKTMRTIVYIEAEPSYKQRYYYAVTNSATTINPQTVINLVEGRSTDSGPILVFGSDLLPESSPADRQFTLNLRAPAATGSSNPVFTVGNNFFIFTVDRFGNIVWAVDSNDTSKQYRKLTDAIGLPPEI</sequence>
<dbReference type="PANTHER" id="PTHR43308">
    <property type="entry name" value="OUTER MEMBRANE PROTEIN ALPHA-RELATED"/>
    <property type="match status" value="1"/>
</dbReference>
<feature type="signal peptide" evidence="2">
    <location>
        <begin position="1"/>
        <end position="25"/>
    </location>
</feature>
<keyword evidence="2" id="KW-0732">Signal</keyword>
<evidence type="ECO:0000259" key="3">
    <source>
        <dbReference type="PROSITE" id="PS51272"/>
    </source>
</evidence>
<evidence type="ECO:0000256" key="1">
    <source>
        <dbReference type="SAM" id="MobiDB-lite"/>
    </source>
</evidence>
<dbReference type="RefSeq" id="WP_326124041.1">
    <property type="nucleotide sequence ID" value="NZ_JARSFG010000018.1"/>
</dbReference>
<name>A0AAW9NT36_9BACL</name>
<dbReference type="InterPro" id="IPR051465">
    <property type="entry name" value="Cell_Envelope_Struct_Comp"/>
</dbReference>
<proteinExistence type="predicted"/>
<evidence type="ECO:0000313" key="5">
    <source>
        <dbReference type="Proteomes" id="UP001344888"/>
    </source>
</evidence>
<protein>
    <submittedName>
        <fullName evidence="4">S-layer homology domain-containing protein</fullName>
    </submittedName>
</protein>
<accession>A0AAW9NT36</accession>
<feature type="domain" description="SLH" evidence="3">
    <location>
        <begin position="156"/>
        <end position="216"/>
    </location>
</feature>
<dbReference type="Proteomes" id="UP001344888">
    <property type="component" value="Unassembled WGS sequence"/>
</dbReference>
<dbReference type="Pfam" id="PF00395">
    <property type="entry name" value="SLH"/>
    <property type="match status" value="3"/>
</dbReference>
<feature type="domain" description="SLH" evidence="3">
    <location>
        <begin position="96"/>
        <end position="155"/>
    </location>
</feature>
<evidence type="ECO:0000313" key="4">
    <source>
        <dbReference type="EMBL" id="MEC1179556.1"/>
    </source>
</evidence>
<keyword evidence="5" id="KW-1185">Reference proteome</keyword>